<dbReference type="Gene3D" id="3.30.710.10">
    <property type="entry name" value="Potassium Channel Kv1.1, Chain A"/>
    <property type="match status" value="1"/>
</dbReference>
<sequence length="242" mass="27208">MAGIKTIQQEYFELLQSGKYSDFVLACNGAEFNLHKAIVCIHSPVIAAELDGPSKEATLSRYSCNQYDTATMARLIQFLYVGDYSSSPVLAGTWPSLEILWEESRQSQLQDASQPSPRCLQAEISLNIAADYFGIPALLAMTRARAQEIIKHHWNAAEFPALLKNAEENVGDEYFWKILVDAAANHVDSLAKSSEFHEVDWQIGTYKQIFCAQAQLLEERKAWQKRMSSQSSYVPQAQAQLH</sequence>
<evidence type="ECO:0000313" key="2">
    <source>
        <dbReference type="EMBL" id="CAI6014303.1"/>
    </source>
</evidence>
<evidence type="ECO:0000313" key="3">
    <source>
        <dbReference type="Proteomes" id="UP001160390"/>
    </source>
</evidence>
<name>A0AA35LQ95_9HYPO</name>
<dbReference type="InterPro" id="IPR000210">
    <property type="entry name" value="BTB/POZ_dom"/>
</dbReference>
<dbReference type="PANTHER" id="PTHR47843:SF5">
    <property type="entry name" value="BTB_POZ DOMAIN PROTEIN"/>
    <property type="match status" value="1"/>
</dbReference>
<dbReference type="EMBL" id="CABFNP030000426">
    <property type="protein sequence ID" value="CAI6014303.1"/>
    <property type="molecule type" value="Genomic_DNA"/>
</dbReference>
<proteinExistence type="predicted"/>
<gene>
    <name evidence="2" type="ORF">CCHLO57077_00011406</name>
</gene>
<keyword evidence="3" id="KW-1185">Reference proteome</keyword>
<dbReference type="SUPFAM" id="SSF54695">
    <property type="entry name" value="POZ domain"/>
    <property type="match status" value="1"/>
</dbReference>
<feature type="domain" description="BTB" evidence="1">
    <location>
        <begin position="21"/>
        <end position="88"/>
    </location>
</feature>
<accession>A0AA35LQ95</accession>
<dbReference type="PROSITE" id="PS50097">
    <property type="entry name" value="BTB"/>
    <property type="match status" value="1"/>
</dbReference>
<dbReference type="Pfam" id="PF00651">
    <property type="entry name" value="BTB"/>
    <property type="match status" value="1"/>
</dbReference>
<dbReference type="InterPro" id="IPR011333">
    <property type="entry name" value="SKP1/BTB/POZ_sf"/>
</dbReference>
<comment type="caution">
    <text evidence="2">The sequence shown here is derived from an EMBL/GenBank/DDBJ whole genome shotgun (WGS) entry which is preliminary data.</text>
</comment>
<reference evidence="2" key="1">
    <citation type="submission" date="2023-01" db="EMBL/GenBank/DDBJ databases">
        <authorList>
            <person name="Piombo E."/>
        </authorList>
    </citation>
    <scope>NUCLEOTIDE SEQUENCE</scope>
</reference>
<dbReference type="Proteomes" id="UP001160390">
    <property type="component" value="Unassembled WGS sequence"/>
</dbReference>
<organism evidence="2 3">
    <name type="scientific">Clonostachys chloroleuca</name>
    <dbReference type="NCBI Taxonomy" id="1926264"/>
    <lineage>
        <taxon>Eukaryota</taxon>
        <taxon>Fungi</taxon>
        <taxon>Dikarya</taxon>
        <taxon>Ascomycota</taxon>
        <taxon>Pezizomycotina</taxon>
        <taxon>Sordariomycetes</taxon>
        <taxon>Hypocreomycetidae</taxon>
        <taxon>Hypocreales</taxon>
        <taxon>Bionectriaceae</taxon>
        <taxon>Clonostachys</taxon>
    </lineage>
</organism>
<dbReference type="AlphaFoldDB" id="A0AA35LQ95"/>
<dbReference type="PANTHER" id="PTHR47843">
    <property type="entry name" value="BTB DOMAIN-CONTAINING PROTEIN-RELATED"/>
    <property type="match status" value="1"/>
</dbReference>
<evidence type="ECO:0000259" key="1">
    <source>
        <dbReference type="PROSITE" id="PS50097"/>
    </source>
</evidence>
<protein>
    <recommendedName>
        <fullName evidence="1">BTB domain-containing protein</fullName>
    </recommendedName>
</protein>